<evidence type="ECO:0000313" key="2">
    <source>
        <dbReference type="EMBL" id="KAJ1356774.1"/>
    </source>
</evidence>
<gene>
    <name evidence="2" type="ORF">KIN20_014561</name>
</gene>
<dbReference type="Proteomes" id="UP001196413">
    <property type="component" value="Unassembled WGS sequence"/>
</dbReference>
<evidence type="ECO:0000256" key="1">
    <source>
        <dbReference type="SAM" id="MobiDB-lite"/>
    </source>
</evidence>
<feature type="region of interest" description="Disordered" evidence="1">
    <location>
        <begin position="90"/>
        <end position="112"/>
    </location>
</feature>
<comment type="caution">
    <text evidence="2">The sequence shown here is derived from an EMBL/GenBank/DDBJ whole genome shotgun (WGS) entry which is preliminary data.</text>
</comment>
<organism evidence="2 3">
    <name type="scientific">Parelaphostrongylus tenuis</name>
    <name type="common">Meningeal worm</name>
    <dbReference type="NCBI Taxonomy" id="148309"/>
    <lineage>
        <taxon>Eukaryota</taxon>
        <taxon>Metazoa</taxon>
        <taxon>Ecdysozoa</taxon>
        <taxon>Nematoda</taxon>
        <taxon>Chromadorea</taxon>
        <taxon>Rhabditida</taxon>
        <taxon>Rhabditina</taxon>
        <taxon>Rhabditomorpha</taxon>
        <taxon>Strongyloidea</taxon>
        <taxon>Metastrongylidae</taxon>
        <taxon>Parelaphostrongylus</taxon>
    </lineage>
</organism>
<sequence length="221" mass="25431">MRRWNSMRAQVKTQSMIVDRRGASEHKAISHTNEGRVLINGVPEVQDSADELWRSIICKAVSREMMTEYTREKKGPLAIIRRISSRLLSSQKPKVTPVAEEIAEDEKESEDKRKNVTIVRIKTTRKDAPRKIVKRRRNDDVDEDGDDDDVDMNNSTTDGQGGDVDDDEEEVRIYADENILKCLMKERAMIEREMGEISMEWAIDQDPVIVDDQCLIVLDKL</sequence>
<evidence type="ECO:0000313" key="3">
    <source>
        <dbReference type="Proteomes" id="UP001196413"/>
    </source>
</evidence>
<keyword evidence="3" id="KW-1185">Reference proteome</keyword>
<reference evidence="2" key="1">
    <citation type="submission" date="2021-06" db="EMBL/GenBank/DDBJ databases">
        <title>Parelaphostrongylus tenuis whole genome reference sequence.</title>
        <authorList>
            <person name="Garwood T.J."/>
            <person name="Larsen P.A."/>
            <person name="Fountain-Jones N.M."/>
            <person name="Garbe J.R."/>
            <person name="Macchietto M.G."/>
            <person name="Kania S.A."/>
            <person name="Gerhold R.W."/>
            <person name="Richards J.E."/>
            <person name="Wolf T.M."/>
        </authorList>
    </citation>
    <scope>NUCLEOTIDE SEQUENCE</scope>
    <source>
        <strain evidence="2">MNPRO001-30</strain>
        <tissue evidence="2">Meninges</tissue>
    </source>
</reference>
<dbReference type="AlphaFoldDB" id="A0AAD5N3E3"/>
<protein>
    <submittedName>
        <fullName evidence="2">Uncharacterized protein</fullName>
    </submittedName>
</protein>
<accession>A0AAD5N3E3</accession>
<feature type="compositionally biased region" description="Acidic residues" evidence="1">
    <location>
        <begin position="140"/>
        <end position="151"/>
    </location>
</feature>
<feature type="region of interest" description="Disordered" evidence="1">
    <location>
        <begin position="130"/>
        <end position="166"/>
    </location>
</feature>
<proteinExistence type="predicted"/>
<dbReference type="EMBL" id="JAHQIW010002891">
    <property type="protein sequence ID" value="KAJ1356774.1"/>
    <property type="molecule type" value="Genomic_DNA"/>
</dbReference>
<name>A0AAD5N3E3_PARTN</name>